<evidence type="ECO:0000313" key="2">
    <source>
        <dbReference type="EMBL" id="DAF60046.1"/>
    </source>
</evidence>
<reference evidence="2" key="1">
    <citation type="journal article" date="2021" name="Proc. Natl. Acad. Sci. U.S.A.">
        <title>A Catalog of Tens of Thousands of Viruses from Human Metagenomes Reveals Hidden Associations with Chronic Diseases.</title>
        <authorList>
            <person name="Tisza M.J."/>
            <person name="Buck C.B."/>
        </authorList>
    </citation>
    <scope>NUCLEOTIDE SEQUENCE</scope>
    <source>
        <strain evidence="2">CtMCY8</strain>
    </source>
</reference>
<keyword evidence="2" id="KW-0547">Nucleotide-binding</keyword>
<organism evidence="2">
    <name type="scientific">Siphoviridae sp. ctMCY8</name>
    <dbReference type="NCBI Taxonomy" id="2827854"/>
    <lineage>
        <taxon>Viruses</taxon>
        <taxon>Duplodnaviria</taxon>
        <taxon>Heunggongvirae</taxon>
        <taxon>Uroviricota</taxon>
        <taxon>Caudoviricetes</taxon>
    </lineage>
</organism>
<dbReference type="NCBIfam" id="NF005992">
    <property type="entry name" value="PRK08116.1"/>
    <property type="match status" value="1"/>
</dbReference>
<dbReference type="InterPro" id="IPR002611">
    <property type="entry name" value="IstB_ATP-bd"/>
</dbReference>
<name>A0A8S5T9W7_9CAUD</name>
<dbReference type="Pfam" id="PF01695">
    <property type="entry name" value="IstB_IS21"/>
    <property type="match status" value="1"/>
</dbReference>
<dbReference type="GO" id="GO:0006260">
    <property type="term" value="P:DNA replication"/>
    <property type="evidence" value="ECO:0007669"/>
    <property type="project" value="TreeGrafter"/>
</dbReference>
<proteinExistence type="predicted"/>
<feature type="domain" description="IstB-like ATP-binding" evidence="1">
    <location>
        <begin position="128"/>
        <end position="268"/>
    </location>
</feature>
<dbReference type="GO" id="GO:0004386">
    <property type="term" value="F:helicase activity"/>
    <property type="evidence" value="ECO:0007669"/>
    <property type="project" value="UniProtKB-KW"/>
</dbReference>
<dbReference type="Gene3D" id="3.40.50.300">
    <property type="entry name" value="P-loop containing nucleotide triphosphate hydrolases"/>
    <property type="match status" value="1"/>
</dbReference>
<dbReference type="GO" id="GO:0005524">
    <property type="term" value="F:ATP binding"/>
    <property type="evidence" value="ECO:0007669"/>
    <property type="project" value="InterPro"/>
</dbReference>
<dbReference type="PANTHER" id="PTHR30050:SF4">
    <property type="entry name" value="ATP-BINDING PROTEIN RV3427C IN INSERTION SEQUENCE-RELATED"/>
    <property type="match status" value="1"/>
</dbReference>
<keyword evidence="2" id="KW-0347">Helicase</keyword>
<accession>A0A8S5T9W7</accession>
<evidence type="ECO:0000259" key="1">
    <source>
        <dbReference type="Pfam" id="PF01695"/>
    </source>
</evidence>
<dbReference type="CDD" id="cd00009">
    <property type="entry name" value="AAA"/>
    <property type="match status" value="1"/>
</dbReference>
<sequence length="283" mass="31928">MKTETAINALIQRSGGTPQPEDYFGADGLLYCGKCNTPKQAFFEGHKRVPIFGDRHPVDCQCRRAEREKQEAIINEQKHLGLVRRLKSDGFSDTEMCNWTFANDNGRNPQMKHAHRYVDKWAEVRTKNIGLLLWGGVGTGKSFFAGCIANALMEQEVSVRMTNFASILNDLSNSFSGRNDMVDRLCSFPLLIIDDFGIERGTEYALEQVYNIIDARYRSKKPLIVTTNLTLTDLKNPQDVAHARIYDRLLSMCSPICFAGDNLRQQAAAQKTANMHALMKQTI</sequence>
<keyword evidence="2" id="KW-0378">Hydrolase</keyword>
<keyword evidence="2" id="KW-0067">ATP-binding</keyword>
<dbReference type="PANTHER" id="PTHR30050">
    <property type="entry name" value="CHROMOSOMAL REPLICATION INITIATOR PROTEIN DNAA"/>
    <property type="match status" value="1"/>
</dbReference>
<dbReference type="InterPro" id="IPR027417">
    <property type="entry name" value="P-loop_NTPase"/>
</dbReference>
<dbReference type="EMBL" id="BK032782">
    <property type="protein sequence ID" value="DAF60046.1"/>
    <property type="molecule type" value="Genomic_DNA"/>
</dbReference>
<dbReference type="SUPFAM" id="SSF52540">
    <property type="entry name" value="P-loop containing nucleoside triphosphate hydrolases"/>
    <property type="match status" value="1"/>
</dbReference>
<protein>
    <submittedName>
        <fullName evidence="2">Replicative helicase</fullName>
    </submittedName>
</protein>